<keyword evidence="1" id="KW-1133">Transmembrane helix</keyword>
<keyword evidence="1" id="KW-0472">Membrane</keyword>
<accession>A0AA36JGV4</accession>
<reference evidence="2" key="1">
    <citation type="submission" date="2023-08" db="EMBL/GenBank/DDBJ databases">
        <authorList>
            <person name="Chen Y."/>
            <person name="Shah S."/>
            <person name="Dougan E. K."/>
            <person name="Thang M."/>
            <person name="Chan C."/>
        </authorList>
    </citation>
    <scope>NUCLEOTIDE SEQUENCE</scope>
</reference>
<keyword evidence="1" id="KW-0812">Transmembrane</keyword>
<sequence>MIFTLFLWTAEVYKLLRQFGGYLWRLGLLRFGLAFVTTVVIGPALLPRIEHLEALGLGPLELQQLVS</sequence>
<evidence type="ECO:0000313" key="3">
    <source>
        <dbReference type="Proteomes" id="UP001178507"/>
    </source>
</evidence>
<feature type="transmembrane region" description="Helical" evidence="1">
    <location>
        <begin position="22"/>
        <end position="46"/>
    </location>
</feature>
<name>A0AA36JGV4_9DINO</name>
<dbReference type="Proteomes" id="UP001178507">
    <property type="component" value="Unassembled WGS sequence"/>
</dbReference>
<gene>
    <name evidence="2" type="ORF">EVOR1521_LOCUS27148</name>
</gene>
<dbReference type="EMBL" id="CAUJNA010003555">
    <property type="protein sequence ID" value="CAJ1404758.1"/>
    <property type="molecule type" value="Genomic_DNA"/>
</dbReference>
<comment type="caution">
    <text evidence="2">The sequence shown here is derived from an EMBL/GenBank/DDBJ whole genome shotgun (WGS) entry which is preliminary data.</text>
</comment>
<evidence type="ECO:0000313" key="2">
    <source>
        <dbReference type="EMBL" id="CAJ1404758.1"/>
    </source>
</evidence>
<dbReference type="AlphaFoldDB" id="A0AA36JGV4"/>
<proteinExistence type="predicted"/>
<evidence type="ECO:0000256" key="1">
    <source>
        <dbReference type="SAM" id="Phobius"/>
    </source>
</evidence>
<keyword evidence="3" id="KW-1185">Reference proteome</keyword>
<organism evidence="2 3">
    <name type="scientific">Effrenium voratum</name>
    <dbReference type="NCBI Taxonomy" id="2562239"/>
    <lineage>
        <taxon>Eukaryota</taxon>
        <taxon>Sar</taxon>
        <taxon>Alveolata</taxon>
        <taxon>Dinophyceae</taxon>
        <taxon>Suessiales</taxon>
        <taxon>Symbiodiniaceae</taxon>
        <taxon>Effrenium</taxon>
    </lineage>
</organism>
<protein>
    <submittedName>
        <fullName evidence="2">Uncharacterized protein</fullName>
    </submittedName>
</protein>